<dbReference type="InterPro" id="IPR018511">
    <property type="entry name" value="Hemolysin-typ_Ca-bd_CS"/>
</dbReference>
<evidence type="ECO:0000256" key="2">
    <source>
        <dbReference type="ARBA" id="ARBA00022525"/>
    </source>
</evidence>
<organism evidence="3 4">
    <name type="scientific">Sedimentitalea arenosa</name>
    <dbReference type="NCBI Taxonomy" id="2798803"/>
    <lineage>
        <taxon>Bacteria</taxon>
        <taxon>Pseudomonadati</taxon>
        <taxon>Pseudomonadota</taxon>
        <taxon>Alphaproteobacteria</taxon>
        <taxon>Rhodobacterales</taxon>
        <taxon>Paracoccaceae</taxon>
        <taxon>Sedimentitalea</taxon>
    </lineage>
</organism>
<dbReference type="Proteomes" id="UP000619079">
    <property type="component" value="Unassembled WGS sequence"/>
</dbReference>
<dbReference type="PROSITE" id="PS00330">
    <property type="entry name" value="HEMOLYSIN_CALCIUM"/>
    <property type="match status" value="2"/>
</dbReference>
<dbReference type="InterPro" id="IPR001343">
    <property type="entry name" value="Hemolysn_Ca-bd"/>
</dbReference>
<dbReference type="SUPFAM" id="SSF51120">
    <property type="entry name" value="beta-Roll"/>
    <property type="match status" value="2"/>
</dbReference>
<name>A0A8J7IN62_9RHOB</name>
<evidence type="ECO:0000256" key="1">
    <source>
        <dbReference type="ARBA" id="ARBA00004613"/>
    </source>
</evidence>
<dbReference type="PANTHER" id="PTHR38340">
    <property type="entry name" value="S-LAYER PROTEIN"/>
    <property type="match status" value="1"/>
</dbReference>
<dbReference type="RefSeq" id="WP_199023560.1">
    <property type="nucleotide sequence ID" value="NZ_JAELVR010000002.1"/>
</dbReference>
<proteinExistence type="predicted"/>
<gene>
    <name evidence="3" type="ORF">JF290_04475</name>
</gene>
<dbReference type="GO" id="GO:0005509">
    <property type="term" value="F:calcium ion binding"/>
    <property type="evidence" value="ECO:0007669"/>
    <property type="project" value="InterPro"/>
</dbReference>
<reference evidence="3" key="1">
    <citation type="submission" date="2020-12" db="EMBL/GenBank/DDBJ databases">
        <title>Sedimentitalea sp. nov., isolated from sand in Incheon.</title>
        <authorList>
            <person name="Kim W."/>
        </authorList>
    </citation>
    <scope>NUCLEOTIDE SEQUENCE</scope>
    <source>
        <strain evidence="3">CAU 1593</strain>
    </source>
</reference>
<keyword evidence="2" id="KW-0964">Secreted</keyword>
<accession>A0A8J7IN62</accession>
<dbReference type="AlphaFoldDB" id="A0A8J7IN62"/>
<dbReference type="InterPro" id="IPR011049">
    <property type="entry name" value="Serralysin-like_metalloprot_C"/>
</dbReference>
<dbReference type="EMBL" id="JAELVR010000002">
    <property type="protein sequence ID" value="MBJ6370771.1"/>
    <property type="molecule type" value="Genomic_DNA"/>
</dbReference>
<dbReference type="Pfam" id="PF00353">
    <property type="entry name" value="HemolysinCabind"/>
    <property type="match status" value="4"/>
</dbReference>
<dbReference type="PANTHER" id="PTHR38340:SF1">
    <property type="entry name" value="S-LAYER PROTEIN"/>
    <property type="match status" value="1"/>
</dbReference>
<sequence>MAGPGTGGSGAGDLYGDLWVVARDLDPTDGGGNGEPVLDANGQIVPIGFDPVTGETFPIHLVEGAEGDFEVPPELLPYVQEVELERANIMRSPDSVVDSALEEALGKIDAGTLIDVDASGRIMVDGVLIDSPRENLALYKLVMTVGGATSWTEVQANAAAELPPPLVDLLDSGWDPTGLLAGVFSKFHPISLDAVITSHTLMGVNEVTGSGETLQIDHFGFTDGVNETFDYDRMETYGDTWVQWYQDMDGDSSDLEAVQRTLLDAIWGKDRNGDGLNDVGSGVDWTDEYMKLSADGLSFEMADGSAAGINDWAQSVEDAREAIYVLHEYIGTTEVEAPPATDDIIEGSSFGDYIAAWGGNDLVIGHEGDDLLDGGDGDDILRGNLGNDRLEGGAGNDKMRGGVGDDTLFRGAGDDLLFGGAGNDKLFGGIGADVMDGGDGDDIMKGGFGADTLVGGEGDDILKGARGNDLLTGGLGADTFLFTTTDSRRVDIITDFSRAELDLIKLNRIDADVATAEDDAFDFVGYVEFSGAAGELRAVDTGGVQRIEGDVDGDSLADFTIDVVGTTLAEAVWFDL</sequence>
<dbReference type="InterPro" id="IPR050557">
    <property type="entry name" value="RTX_toxin/Mannuronan_C5-epim"/>
</dbReference>
<comment type="caution">
    <text evidence="3">The sequence shown here is derived from an EMBL/GenBank/DDBJ whole genome shotgun (WGS) entry which is preliminary data.</text>
</comment>
<dbReference type="GO" id="GO:0005615">
    <property type="term" value="C:extracellular space"/>
    <property type="evidence" value="ECO:0007669"/>
    <property type="project" value="InterPro"/>
</dbReference>
<protein>
    <recommendedName>
        <fullName evidence="5">Calcium-binding protein</fullName>
    </recommendedName>
</protein>
<evidence type="ECO:0000313" key="4">
    <source>
        <dbReference type="Proteomes" id="UP000619079"/>
    </source>
</evidence>
<evidence type="ECO:0000313" key="3">
    <source>
        <dbReference type="EMBL" id="MBJ6370771.1"/>
    </source>
</evidence>
<dbReference type="PRINTS" id="PR00313">
    <property type="entry name" value="CABNDNGRPT"/>
</dbReference>
<dbReference type="Gene3D" id="2.150.10.10">
    <property type="entry name" value="Serralysin-like metalloprotease, C-terminal"/>
    <property type="match status" value="3"/>
</dbReference>
<comment type="subcellular location">
    <subcellularLocation>
        <location evidence="1">Secreted</location>
    </subcellularLocation>
</comment>
<evidence type="ECO:0008006" key="5">
    <source>
        <dbReference type="Google" id="ProtNLM"/>
    </source>
</evidence>
<keyword evidence="4" id="KW-1185">Reference proteome</keyword>